<dbReference type="Proteomes" id="UP000186955">
    <property type="component" value="Unassembled WGS sequence"/>
</dbReference>
<evidence type="ECO:0000256" key="2">
    <source>
        <dbReference type="ARBA" id="ARBA00022630"/>
    </source>
</evidence>
<dbReference type="EMBL" id="MNBE01000647">
    <property type="protein sequence ID" value="OKP00393.1"/>
    <property type="molecule type" value="Genomic_DNA"/>
</dbReference>
<comment type="caution">
    <text evidence="6">The sequence shown here is derived from an EMBL/GenBank/DDBJ whole genome shotgun (WGS) entry which is preliminary data.</text>
</comment>
<dbReference type="InterPro" id="IPR012951">
    <property type="entry name" value="BBE"/>
</dbReference>
<organism evidence="6 7">
    <name type="scientific">Penicillium subrubescens</name>
    <dbReference type="NCBI Taxonomy" id="1316194"/>
    <lineage>
        <taxon>Eukaryota</taxon>
        <taxon>Fungi</taxon>
        <taxon>Dikarya</taxon>
        <taxon>Ascomycota</taxon>
        <taxon>Pezizomycotina</taxon>
        <taxon>Eurotiomycetes</taxon>
        <taxon>Eurotiomycetidae</taxon>
        <taxon>Eurotiales</taxon>
        <taxon>Aspergillaceae</taxon>
        <taxon>Penicillium</taxon>
    </lineage>
</organism>
<evidence type="ECO:0000256" key="1">
    <source>
        <dbReference type="ARBA" id="ARBA00005466"/>
    </source>
</evidence>
<dbReference type="PANTHER" id="PTHR42973">
    <property type="entry name" value="BINDING OXIDOREDUCTASE, PUTATIVE (AFU_ORTHOLOGUE AFUA_1G17690)-RELATED"/>
    <property type="match status" value="1"/>
</dbReference>
<comment type="similarity">
    <text evidence="1">Belongs to the oxygen-dependent FAD-linked oxidoreductase family.</text>
</comment>
<gene>
    <name evidence="6" type="ORF">PENSUB_7850</name>
</gene>
<evidence type="ECO:0000256" key="4">
    <source>
        <dbReference type="ARBA" id="ARBA00023002"/>
    </source>
</evidence>
<dbReference type="Gene3D" id="3.30.465.10">
    <property type="match status" value="1"/>
</dbReference>
<dbReference type="GO" id="GO:0016491">
    <property type="term" value="F:oxidoreductase activity"/>
    <property type="evidence" value="ECO:0007669"/>
    <property type="project" value="UniProtKB-KW"/>
</dbReference>
<dbReference type="InterPro" id="IPR036318">
    <property type="entry name" value="FAD-bd_PCMH-like_sf"/>
</dbReference>
<dbReference type="GO" id="GO:0071949">
    <property type="term" value="F:FAD binding"/>
    <property type="evidence" value="ECO:0007669"/>
    <property type="project" value="InterPro"/>
</dbReference>
<dbReference type="SUPFAM" id="SSF56176">
    <property type="entry name" value="FAD-binding/transporter-associated domain-like"/>
    <property type="match status" value="1"/>
</dbReference>
<dbReference type="PANTHER" id="PTHR42973:SF17">
    <property type="entry name" value="OXIDASE, PUTATIVE (AFU_ORTHOLOGUE AFUA_6G14340)-RELATED"/>
    <property type="match status" value="1"/>
</dbReference>
<name>A0A1Q5TJJ7_9EURO</name>
<accession>A0A1Q5TJJ7</accession>
<dbReference type="Gene3D" id="3.40.462.20">
    <property type="match status" value="1"/>
</dbReference>
<dbReference type="Pfam" id="PF08031">
    <property type="entry name" value="BBE"/>
    <property type="match status" value="1"/>
</dbReference>
<dbReference type="PROSITE" id="PS51387">
    <property type="entry name" value="FAD_PCMH"/>
    <property type="match status" value="1"/>
</dbReference>
<keyword evidence="3" id="KW-0274">FAD</keyword>
<evidence type="ECO:0000313" key="6">
    <source>
        <dbReference type="EMBL" id="OKP00393.1"/>
    </source>
</evidence>
<dbReference type="InterPro" id="IPR006094">
    <property type="entry name" value="Oxid_FAD_bind_N"/>
</dbReference>
<evidence type="ECO:0000256" key="3">
    <source>
        <dbReference type="ARBA" id="ARBA00022827"/>
    </source>
</evidence>
<protein>
    <recommendedName>
        <fullName evidence="5">FAD-binding PCMH-type domain-containing protein</fullName>
    </recommendedName>
</protein>
<dbReference type="AlphaFoldDB" id="A0A1Q5TJJ7"/>
<evidence type="ECO:0000259" key="5">
    <source>
        <dbReference type="PROSITE" id="PS51387"/>
    </source>
</evidence>
<dbReference type="InterPro" id="IPR050416">
    <property type="entry name" value="FAD-linked_Oxidoreductase"/>
</dbReference>
<dbReference type="InterPro" id="IPR016169">
    <property type="entry name" value="FAD-bd_PCMH_sub2"/>
</dbReference>
<evidence type="ECO:0000313" key="7">
    <source>
        <dbReference type="Proteomes" id="UP000186955"/>
    </source>
</evidence>
<reference evidence="6 7" key="1">
    <citation type="submission" date="2016-10" db="EMBL/GenBank/DDBJ databases">
        <title>Genome sequence of the ascomycete fungus Penicillium subrubescens.</title>
        <authorList>
            <person name="De Vries R.P."/>
            <person name="Peng M."/>
            <person name="Dilokpimol A."/>
            <person name="Hilden K."/>
            <person name="Makela M.R."/>
            <person name="Grigoriev I."/>
            <person name="Riley R."/>
            <person name="Granchi Z."/>
        </authorList>
    </citation>
    <scope>NUCLEOTIDE SEQUENCE [LARGE SCALE GENOMIC DNA]</scope>
    <source>
        <strain evidence="6 7">CBS 132785</strain>
    </source>
</reference>
<keyword evidence="4" id="KW-0560">Oxidoreductase</keyword>
<proteinExistence type="inferred from homology"/>
<keyword evidence="2" id="KW-0285">Flavoprotein</keyword>
<dbReference type="STRING" id="1316194.A0A1Q5TJJ7"/>
<sequence>MGCALKMGNAHSIPGHDCLLAAVGQNSSLVAFQGDPFFTLRTPPVYNLDRPVTPIAVTFPENSEQVASIVQCAATNGYKVQARSGGHSYGNYGLGGVDGAVVVDLKNLQDFSIDPFTQIATVGSGTLLGDLHSRLYNAGHRAVAHGACLNVGMGGHFTIGGLGAMSRQWGMALDHIREAEVVLANGTIVNASSSHNQDVLFAIKGAAASLGIVTKFKLHTHAAPTHAVQYSYTLNLGTTAQRAQLFKDWQRFIFTKNLTRRVSSELLVFESGILLSGTFFGSASEWKSFEKEMNFPATDNGTVIVLTDWLGMITSQAEDFIYQVVGGIPTSFYAKSMSFTDPIPNDGIDSLFKYLDSATKGTPTWFIIFDLEAGATNDVPVNATAYAHRETIMWMQSYAVNLLGPVSQTTKEFLKGTNDVVSTSQPGVSHGAYPGYVDPLLENAQEAYWGSNLPRLQSVKAQIDPSDVFHNPQSVLVVPDQP</sequence>
<feature type="domain" description="FAD-binding PCMH-type" evidence="5">
    <location>
        <begin position="50"/>
        <end position="223"/>
    </location>
</feature>
<dbReference type="InterPro" id="IPR016166">
    <property type="entry name" value="FAD-bd_PCMH"/>
</dbReference>
<keyword evidence="7" id="KW-1185">Reference proteome</keyword>
<dbReference type="Pfam" id="PF01565">
    <property type="entry name" value="FAD_binding_4"/>
    <property type="match status" value="1"/>
</dbReference>